<keyword evidence="4" id="KW-0175">Coiled coil</keyword>
<protein>
    <recommendedName>
        <fullName evidence="8">KOW domain-containing protein</fullName>
    </recommendedName>
</protein>
<dbReference type="CDD" id="cd06089">
    <property type="entry name" value="KOW_RPL26"/>
    <property type="match status" value="1"/>
</dbReference>
<gene>
    <name evidence="6" type="ORF">B0J11DRAFT_486774</name>
</gene>
<dbReference type="SUPFAM" id="SSF50104">
    <property type="entry name" value="Translation proteins SH3-like domain"/>
    <property type="match status" value="1"/>
</dbReference>
<accession>A0A9P9IN80</accession>
<dbReference type="GO" id="GO:0005840">
    <property type="term" value="C:ribosome"/>
    <property type="evidence" value="ECO:0007669"/>
    <property type="project" value="UniProtKB-KW"/>
</dbReference>
<dbReference type="GO" id="GO:0003735">
    <property type="term" value="F:structural constituent of ribosome"/>
    <property type="evidence" value="ECO:0007669"/>
    <property type="project" value="InterPro"/>
</dbReference>
<evidence type="ECO:0000256" key="1">
    <source>
        <dbReference type="ARBA" id="ARBA00010618"/>
    </source>
</evidence>
<dbReference type="GO" id="GO:0003723">
    <property type="term" value="F:RNA binding"/>
    <property type="evidence" value="ECO:0007669"/>
    <property type="project" value="InterPro"/>
</dbReference>
<dbReference type="InterPro" id="IPR014722">
    <property type="entry name" value="Rib_uL2_dom2"/>
</dbReference>
<keyword evidence="7" id="KW-1185">Reference proteome</keyword>
<dbReference type="PROSITE" id="PS01108">
    <property type="entry name" value="RIBOSOMAL_L24"/>
    <property type="match status" value="1"/>
</dbReference>
<dbReference type="Gene3D" id="2.30.30.30">
    <property type="match status" value="1"/>
</dbReference>
<dbReference type="InterPro" id="IPR005825">
    <property type="entry name" value="Ribosomal_uL24_CS"/>
</dbReference>
<organism evidence="6 7">
    <name type="scientific">Dendryphion nanum</name>
    <dbReference type="NCBI Taxonomy" id="256645"/>
    <lineage>
        <taxon>Eukaryota</taxon>
        <taxon>Fungi</taxon>
        <taxon>Dikarya</taxon>
        <taxon>Ascomycota</taxon>
        <taxon>Pezizomycotina</taxon>
        <taxon>Dothideomycetes</taxon>
        <taxon>Pleosporomycetidae</taxon>
        <taxon>Pleosporales</taxon>
        <taxon>Torulaceae</taxon>
        <taxon>Dendryphion</taxon>
    </lineage>
</organism>
<dbReference type="EMBL" id="JAGMWT010000007">
    <property type="protein sequence ID" value="KAH7125314.1"/>
    <property type="molecule type" value="Genomic_DNA"/>
</dbReference>
<evidence type="ECO:0000256" key="2">
    <source>
        <dbReference type="ARBA" id="ARBA00022980"/>
    </source>
</evidence>
<evidence type="ECO:0000313" key="7">
    <source>
        <dbReference type="Proteomes" id="UP000700596"/>
    </source>
</evidence>
<dbReference type="OrthoDB" id="359154at2759"/>
<dbReference type="GO" id="GO:0006412">
    <property type="term" value="P:translation"/>
    <property type="evidence" value="ECO:0007669"/>
    <property type="project" value="InterPro"/>
</dbReference>
<comment type="caution">
    <text evidence="6">The sequence shown here is derived from an EMBL/GenBank/DDBJ whole genome shotgun (WGS) entry which is preliminary data.</text>
</comment>
<evidence type="ECO:0000313" key="6">
    <source>
        <dbReference type="EMBL" id="KAH7125314.1"/>
    </source>
</evidence>
<keyword evidence="3" id="KW-0687">Ribonucleoprotein</keyword>
<dbReference type="AlphaFoldDB" id="A0A9P9IN80"/>
<name>A0A9P9IN80_9PLEO</name>
<sequence length="484" mass="56217">MVKQLSRALRSKGPTKEIRHVQSAIRFQEHKRKQLEKVREEHKATKEYILAARRRESEKQGKIKAALQNAKEDWTLGPLRPNRALGAGKTMYGTTSREELQYPEVPEHWGTRKNLQKRMRTKIPDSVLYGALPIAVDDRVIIIKGNDKGRIGVVSFIDVERNSVTVKDLNKVFVDSTIFNTNNPSKQEWDLSLSIDDVRLVVPQTINGVRQDVIVESVQMEKHTSGKNLFTGEEEMDIPEDQQIDPETGERIWHRYIAGTRTRIEWPWEETVQKKQDARENAQARGIPFEEDKKKPLESTEDTEDKSRSVLDRARGAFGWAFGRKKTNAHAEETDNERYHYLDEEEERQLTRPREREPVQHDGDTTRNYIEDEQYMTWMPSLQHEPFPEGVLEEVAGPEWRQRRVLDRKADDFEERIAELRARKAAVKESQRLVKQRHADTMKTPLQVKWELAQAEKATKTPQDVPTDLLVALGEHMAAQQARK</sequence>
<feature type="coiled-coil region" evidence="4">
    <location>
        <begin position="403"/>
        <end position="430"/>
    </location>
</feature>
<dbReference type="InterPro" id="IPR041988">
    <property type="entry name" value="Ribosomal_uL24_KOW"/>
</dbReference>
<evidence type="ECO:0000256" key="3">
    <source>
        <dbReference type="ARBA" id="ARBA00023274"/>
    </source>
</evidence>
<keyword evidence="2" id="KW-0689">Ribosomal protein</keyword>
<proteinExistence type="inferred from homology"/>
<dbReference type="Proteomes" id="UP000700596">
    <property type="component" value="Unassembled WGS sequence"/>
</dbReference>
<feature type="region of interest" description="Disordered" evidence="5">
    <location>
        <begin position="344"/>
        <end position="364"/>
    </location>
</feature>
<dbReference type="InterPro" id="IPR008991">
    <property type="entry name" value="Translation_prot_SH3-like_sf"/>
</dbReference>
<feature type="compositionally biased region" description="Basic and acidic residues" evidence="5">
    <location>
        <begin position="274"/>
        <end position="298"/>
    </location>
</feature>
<evidence type="ECO:0008006" key="8">
    <source>
        <dbReference type="Google" id="ProtNLM"/>
    </source>
</evidence>
<reference evidence="6" key="1">
    <citation type="journal article" date="2021" name="Nat. Commun.">
        <title>Genetic determinants of endophytism in the Arabidopsis root mycobiome.</title>
        <authorList>
            <person name="Mesny F."/>
            <person name="Miyauchi S."/>
            <person name="Thiergart T."/>
            <person name="Pickel B."/>
            <person name="Atanasova L."/>
            <person name="Karlsson M."/>
            <person name="Huettel B."/>
            <person name="Barry K.W."/>
            <person name="Haridas S."/>
            <person name="Chen C."/>
            <person name="Bauer D."/>
            <person name="Andreopoulos W."/>
            <person name="Pangilinan J."/>
            <person name="LaButti K."/>
            <person name="Riley R."/>
            <person name="Lipzen A."/>
            <person name="Clum A."/>
            <person name="Drula E."/>
            <person name="Henrissat B."/>
            <person name="Kohler A."/>
            <person name="Grigoriev I.V."/>
            <person name="Martin F.M."/>
            <person name="Hacquard S."/>
        </authorList>
    </citation>
    <scope>NUCLEOTIDE SEQUENCE</scope>
    <source>
        <strain evidence="6">MPI-CAGE-CH-0243</strain>
    </source>
</reference>
<evidence type="ECO:0000256" key="4">
    <source>
        <dbReference type="SAM" id="Coils"/>
    </source>
</evidence>
<feature type="region of interest" description="Disordered" evidence="5">
    <location>
        <begin position="274"/>
        <end position="310"/>
    </location>
</feature>
<comment type="similarity">
    <text evidence="1">Belongs to the universal ribosomal protein uL24 family.</text>
</comment>
<evidence type="ECO:0000256" key="5">
    <source>
        <dbReference type="SAM" id="MobiDB-lite"/>
    </source>
</evidence>
<dbReference type="GO" id="GO:1990904">
    <property type="term" value="C:ribonucleoprotein complex"/>
    <property type="evidence" value="ECO:0007669"/>
    <property type="project" value="UniProtKB-KW"/>
</dbReference>